<protein>
    <recommendedName>
        <fullName evidence="4">Aldehyde dehydrogenase</fullName>
    </recommendedName>
</protein>
<dbReference type="GO" id="GO:0006081">
    <property type="term" value="P:aldehyde metabolic process"/>
    <property type="evidence" value="ECO:0007669"/>
    <property type="project" value="InterPro"/>
</dbReference>
<dbReference type="EMBL" id="JAEPRD010000054">
    <property type="protein sequence ID" value="KAG2203099.1"/>
    <property type="molecule type" value="Genomic_DNA"/>
</dbReference>
<dbReference type="Pfam" id="PF00171">
    <property type="entry name" value="Aldedh"/>
    <property type="match status" value="1"/>
</dbReference>
<comment type="similarity">
    <text evidence="1 4 7">Belongs to the aldehyde dehydrogenase family.</text>
</comment>
<dbReference type="InterPro" id="IPR015590">
    <property type="entry name" value="Aldehyde_DH_dom"/>
</dbReference>
<dbReference type="FunFam" id="3.40.605.10:FF:000004">
    <property type="entry name" value="Aldehyde dehydrogenase"/>
    <property type="match status" value="1"/>
</dbReference>
<proteinExistence type="inferred from homology"/>
<dbReference type="Gene3D" id="3.40.605.10">
    <property type="entry name" value="Aldehyde Dehydrogenase, Chain A, domain 1"/>
    <property type="match status" value="1"/>
</dbReference>
<dbReference type="GO" id="GO:0005737">
    <property type="term" value="C:cytoplasm"/>
    <property type="evidence" value="ECO:0007669"/>
    <property type="project" value="TreeGrafter"/>
</dbReference>
<keyword evidence="2 4" id="KW-0560">Oxidoreductase</keyword>
<dbReference type="InterPro" id="IPR016163">
    <property type="entry name" value="Ald_DH_C"/>
</dbReference>
<evidence type="ECO:0000313" key="10">
    <source>
        <dbReference type="Proteomes" id="UP000603453"/>
    </source>
</evidence>
<evidence type="ECO:0000256" key="3">
    <source>
        <dbReference type="ARBA" id="ARBA00023027"/>
    </source>
</evidence>
<dbReference type="PIRSF" id="PIRSF036492">
    <property type="entry name" value="ALDH"/>
    <property type="match status" value="1"/>
</dbReference>
<comment type="caution">
    <text evidence="9">The sequence shown here is derived from an EMBL/GenBank/DDBJ whole genome shotgun (WGS) entry which is preliminary data.</text>
</comment>
<dbReference type="AlphaFoldDB" id="A0A8H7R236"/>
<evidence type="ECO:0000256" key="4">
    <source>
        <dbReference type="PIRNR" id="PIRNR036492"/>
    </source>
</evidence>
<dbReference type="PROSITE" id="PS00687">
    <property type="entry name" value="ALDEHYDE_DEHYDR_GLU"/>
    <property type="match status" value="1"/>
</dbReference>
<dbReference type="CDD" id="cd07087">
    <property type="entry name" value="ALDH_F3-13-14_CALDH-like"/>
    <property type="match status" value="1"/>
</dbReference>
<dbReference type="PANTHER" id="PTHR43570">
    <property type="entry name" value="ALDEHYDE DEHYDROGENASE"/>
    <property type="match status" value="1"/>
</dbReference>
<reference evidence="9" key="1">
    <citation type="submission" date="2020-12" db="EMBL/GenBank/DDBJ databases">
        <title>Metabolic potential, ecology and presence of endohyphal bacteria is reflected in genomic diversity of Mucoromycotina.</title>
        <authorList>
            <person name="Muszewska A."/>
            <person name="Okrasinska A."/>
            <person name="Steczkiewicz K."/>
            <person name="Drgas O."/>
            <person name="Orlowska M."/>
            <person name="Perlinska-Lenart U."/>
            <person name="Aleksandrzak-Piekarczyk T."/>
            <person name="Szatraj K."/>
            <person name="Zielenkiewicz U."/>
            <person name="Pilsyk S."/>
            <person name="Malc E."/>
            <person name="Mieczkowski P."/>
            <person name="Kruszewska J.S."/>
            <person name="Biernat P."/>
            <person name="Pawlowska J."/>
        </authorList>
    </citation>
    <scope>NUCLEOTIDE SEQUENCE</scope>
    <source>
        <strain evidence="9">WA0000017839</strain>
    </source>
</reference>
<sequence length="497" mass="56028">MALVYNTTESIEDYVTCLRGIYTTGKSRDKFTRKFYLERLYNLVKENEEQFYVALAKDLNKSRAEALASEISPVLEECVYFLNNFENLTNDQKVKPRLGANYTDSAYIRPTWNYPLQLSLVPLAGALAAGNCVVLKLSEISVHTSALITHLLPRYLDPNLYRVVNGAVEQTQYLIQQKFNHIFYTGNSQVARSIMAAASVNLTPVTLELGGKSPAIVTQDSDMQIVANRVAYGKFFNAGQSCVAVDYVLIPQSRLTEFTQAIQKTLSRWYGSDPQRSKDYGRIVNTRHFDRLLSMMHDRQSGDIVLGGDSDRDSLYIAPTVIANVKFFDPVLMADEVFGPILPVITYTDMEEALGLISRHEPPLALYLFTKKQALIDRVLDVTTSGGVTINDTLLHQNEYALPFGGVGSSGMGSYHGEKSFQTFSQERAVLSKKQQLEWLMGVRYPPASQAKLALLRAILVTHPLQFRYILFKKHVKWVSFLLIMVCVLIKRHLSKF</sequence>
<feature type="domain" description="Aldehyde dehydrogenase" evidence="8">
    <location>
        <begin position="32"/>
        <end position="430"/>
    </location>
</feature>
<feature type="active site" evidence="5 6">
    <location>
        <position position="208"/>
    </location>
</feature>
<accession>A0A8H7R236</accession>
<dbReference type="InterPro" id="IPR016161">
    <property type="entry name" value="Ald_DH/histidinol_DH"/>
</dbReference>
<dbReference type="InterPro" id="IPR029510">
    <property type="entry name" value="Ald_DH_CS_GLU"/>
</dbReference>
<dbReference type="Proteomes" id="UP000603453">
    <property type="component" value="Unassembled WGS sequence"/>
</dbReference>
<keyword evidence="10" id="KW-1185">Reference proteome</keyword>
<dbReference type="FunFam" id="3.40.309.10:FF:000003">
    <property type="entry name" value="Aldehyde dehydrogenase"/>
    <property type="match status" value="1"/>
</dbReference>
<gene>
    <name evidence="9" type="ORF">INT47_004906</name>
</gene>
<evidence type="ECO:0000256" key="7">
    <source>
        <dbReference type="RuleBase" id="RU003345"/>
    </source>
</evidence>
<evidence type="ECO:0000256" key="6">
    <source>
        <dbReference type="PROSITE-ProRule" id="PRU10007"/>
    </source>
</evidence>
<keyword evidence="3" id="KW-0520">NAD</keyword>
<name>A0A8H7R236_9FUNG</name>
<organism evidence="9 10">
    <name type="scientific">Mucor saturninus</name>
    <dbReference type="NCBI Taxonomy" id="64648"/>
    <lineage>
        <taxon>Eukaryota</taxon>
        <taxon>Fungi</taxon>
        <taxon>Fungi incertae sedis</taxon>
        <taxon>Mucoromycota</taxon>
        <taxon>Mucoromycotina</taxon>
        <taxon>Mucoromycetes</taxon>
        <taxon>Mucorales</taxon>
        <taxon>Mucorineae</taxon>
        <taxon>Mucoraceae</taxon>
        <taxon>Mucor</taxon>
    </lineage>
</organism>
<feature type="active site" evidence="5">
    <location>
        <position position="242"/>
    </location>
</feature>
<evidence type="ECO:0000256" key="2">
    <source>
        <dbReference type="ARBA" id="ARBA00023002"/>
    </source>
</evidence>
<dbReference type="Gene3D" id="3.40.309.10">
    <property type="entry name" value="Aldehyde Dehydrogenase, Chain A, domain 2"/>
    <property type="match status" value="1"/>
</dbReference>
<dbReference type="InterPro" id="IPR016160">
    <property type="entry name" value="Ald_DH_CS_CYS"/>
</dbReference>
<dbReference type="SUPFAM" id="SSF53720">
    <property type="entry name" value="ALDH-like"/>
    <property type="match status" value="1"/>
</dbReference>
<evidence type="ECO:0000256" key="1">
    <source>
        <dbReference type="ARBA" id="ARBA00009986"/>
    </source>
</evidence>
<dbReference type="InterPro" id="IPR012394">
    <property type="entry name" value="Aldehyde_DH_NAD(P)"/>
</dbReference>
<dbReference type="PROSITE" id="PS00070">
    <property type="entry name" value="ALDEHYDE_DEHYDR_CYS"/>
    <property type="match status" value="1"/>
</dbReference>
<evidence type="ECO:0000259" key="8">
    <source>
        <dbReference type="Pfam" id="PF00171"/>
    </source>
</evidence>
<evidence type="ECO:0000256" key="5">
    <source>
        <dbReference type="PIRSR" id="PIRSR036492-1"/>
    </source>
</evidence>
<dbReference type="InterPro" id="IPR016162">
    <property type="entry name" value="Ald_DH_N"/>
</dbReference>
<dbReference type="PANTHER" id="PTHR43570:SF16">
    <property type="entry name" value="ALDEHYDE DEHYDROGENASE TYPE III, ISOFORM Q"/>
    <property type="match status" value="1"/>
</dbReference>
<evidence type="ECO:0000313" key="9">
    <source>
        <dbReference type="EMBL" id="KAG2203099.1"/>
    </source>
</evidence>
<dbReference type="OrthoDB" id="440325at2759"/>
<dbReference type="GO" id="GO:0004029">
    <property type="term" value="F:aldehyde dehydrogenase (NAD+) activity"/>
    <property type="evidence" value="ECO:0007669"/>
    <property type="project" value="TreeGrafter"/>
</dbReference>